<name>A0ABW0SHY8_9GAMM</name>
<protein>
    <submittedName>
        <fullName evidence="3">SCO family protein</fullName>
    </submittedName>
</protein>
<feature type="signal peptide" evidence="2">
    <location>
        <begin position="1"/>
        <end position="26"/>
    </location>
</feature>
<dbReference type="EMBL" id="JBHSNM010000001">
    <property type="protein sequence ID" value="MFC5568652.1"/>
    <property type="molecule type" value="Genomic_DNA"/>
</dbReference>
<accession>A0ABW0SHY8</accession>
<feature type="chain" id="PRO_5045063245" evidence="2">
    <location>
        <begin position="27"/>
        <end position="202"/>
    </location>
</feature>
<dbReference type="Proteomes" id="UP001596036">
    <property type="component" value="Unassembled WGS sequence"/>
</dbReference>
<evidence type="ECO:0000256" key="2">
    <source>
        <dbReference type="SAM" id="SignalP"/>
    </source>
</evidence>
<dbReference type="InterPro" id="IPR003782">
    <property type="entry name" value="SCO1/SenC"/>
</dbReference>
<evidence type="ECO:0000313" key="3">
    <source>
        <dbReference type="EMBL" id="MFC5568652.1"/>
    </source>
</evidence>
<evidence type="ECO:0000313" key="4">
    <source>
        <dbReference type="Proteomes" id="UP001596036"/>
    </source>
</evidence>
<proteinExistence type="inferred from homology"/>
<dbReference type="CDD" id="cd02968">
    <property type="entry name" value="SCO"/>
    <property type="match status" value="1"/>
</dbReference>
<keyword evidence="2" id="KW-0732">Signal</keyword>
<dbReference type="RefSeq" id="WP_386752248.1">
    <property type="nucleotide sequence ID" value="NZ_JBHSNM010000001.1"/>
</dbReference>
<comment type="similarity">
    <text evidence="1">Belongs to the SCO1/2 family.</text>
</comment>
<dbReference type="Pfam" id="PF02630">
    <property type="entry name" value="SCO1-SenC"/>
    <property type="match status" value="1"/>
</dbReference>
<keyword evidence="4" id="KW-1185">Reference proteome</keyword>
<dbReference type="SUPFAM" id="SSF52833">
    <property type="entry name" value="Thioredoxin-like"/>
    <property type="match status" value="1"/>
</dbReference>
<organism evidence="3 4">
    <name type="scientific">Lysobacter yangpyeongensis</name>
    <dbReference type="NCBI Taxonomy" id="346182"/>
    <lineage>
        <taxon>Bacteria</taxon>
        <taxon>Pseudomonadati</taxon>
        <taxon>Pseudomonadota</taxon>
        <taxon>Gammaproteobacteria</taxon>
        <taxon>Lysobacterales</taxon>
        <taxon>Lysobacteraceae</taxon>
        <taxon>Lysobacter</taxon>
    </lineage>
</organism>
<gene>
    <name evidence="3" type="ORF">ACFPN1_01065</name>
</gene>
<dbReference type="Gene3D" id="3.40.30.10">
    <property type="entry name" value="Glutaredoxin"/>
    <property type="match status" value="1"/>
</dbReference>
<reference evidence="4" key="1">
    <citation type="journal article" date="2019" name="Int. J. Syst. Evol. Microbiol.">
        <title>The Global Catalogue of Microorganisms (GCM) 10K type strain sequencing project: providing services to taxonomists for standard genome sequencing and annotation.</title>
        <authorList>
            <consortium name="The Broad Institute Genomics Platform"/>
            <consortium name="The Broad Institute Genome Sequencing Center for Infectious Disease"/>
            <person name="Wu L."/>
            <person name="Ma J."/>
        </authorList>
    </citation>
    <scope>NUCLEOTIDE SEQUENCE [LARGE SCALE GENOMIC DNA]</scope>
    <source>
        <strain evidence="4">KACC 11407</strain>
    </source>
</reference>
<dbReference type="InterPro" id="IPR036249">
    <property type="entry name" value="Thioredoxin-like_sf"/>
</dbReference>
<sequence length="202" mass="21970">MKRFRALFFAVVAGSALTLLSAAVLAGNAPAAKAAALPRDSVYQLPLVLTDQSGQARDWRTRRGQPQLVSMFYTSCQFICPLIVDSGKAIDRSLTAEQRARLGVLLISMDPANDTPRALQYIVDKRQLDTRRWTLASPPPGDVRAVAGVLGIRYRQLADGNFNHTSALVLLDADGRILARTEKVGSRPDPEFIAAVRQATTP</sequence>
<comment type="caution">
    <text evidence="3">The sequence shown here is derived from an EMBL/GenBank/DDBJ whole genome shotgun (WGS) entry which is preliminary data.</text>
</comment>
<dbReference type="PANTHER" id="PTHR12151:SF25">
    <property type="entry name" value="LINALOOL DEHYDRATASE_ISOMERASE DOMAIN-CONTAINING PROTEIN"/>
    <property type="match status" value="1"/>
</dbReference>
<dbReference type="PANTHER" id="PTHR12151">
    <property type="entry name" value="ELECTRON TRANSPORT PROTIN SCO1/SENC FAMILY MEMBER"/>
    <property type="match status" value="1"/>
</dbReference>
<evidence type="ECO:0000256" key="1">
    <source>
        <dbReference type="ARBA" id="ARBA00010996"/>
    </source>
</evidence>